<sequence length="162" mass="18215">MASIERVRSTSATLRRIENMQKLIGELSMHEMLADEIAWFLKFSPSGARKYIRDLREAGVIELARYIEGTATYLGKAVYQITPDPERVRAFLAAIVQPKREGTPPRKERPGARELAMAGNGRHFHILADDTHYAIRVNRGPVMRDPLVAALFGSPESQQKAE</sequence>
<organism evidence="1 2">
    <name type="scientific">Rugamonas apoptosis</name>
    <dbReference type="NCBI Taxonomy" id="2758570"/>
    <lineage>
        <taxon>Bacteria</taxon>
        <taxon>Pseudomonadati</taxon>
        <taxon>Pseudomonadota</taxon>
        <taxon>Betaproteobacteria</taxon>
        <taxon>Burkholderiales</taxon>
        <taxon>Oxalobacteraceae</taxon>
        <taxon>Telluria group</taxon>
        <taxon>Rugamonas</taxon>
    </lineage>
</organism>
<proteinExistence type="predicted"/>
<dbReference type="EMBL" id="JACEZU010000003">
    <property type="protein sequence ID" value="MBA5686754.1"/>
    <property type="molecule type" value="Genomic_DNA"/>
</dbReference>
<name>A0A7W2F7Z4_9BURK</name>
<dbReference type="CDD" id="cd00090">
    <property type="entry name" value="HTH_ARSR"/>
    <property type="match status" value="1"/>
</dbReference>
<comment type="caution">
    <text evidence="1">The sequence shown here is derived from an EMBL/GenBank/DDBJ whole genome shotgun (WGS) entry which is preliminary data.</text>
</comment>
<protein>
    <submittedName>
        <fullName evidence="1">Winged helix-turn-helix transcriptional regulator</fullName>
    </submittedName>
</protein>
<evidence type="ECO:0000313" key="1">
    <source>
        <dbReference type="EMBL" id="MBA5686754.1"/>
    </source>
</evidence>
<gene>
    <name evidence="1" type="ORF">H3H39_06755</name>
</gene>
<dbReference type="InterPro" id="IPR011991">
    <property type="entry name" value="ArsR-like_HTH"/>
</dbReference>
<accession>A0A7W2F7Z4</accession>
<dbReference type="AlphaFoldDB" id="A0A7W2F7Z4"/>
<keyword evidence="2" id="KW-1185">Reference proteome</keyword>
<evidence type="ECO:0000313" key="2">
    <source>
        <dbReference type="Proteomes" id="UP000573499"/>
    </source>
</evidence>
<dbReference type="Proteomes" id="UP000573499">
    <property type="component" value="Unassembled WGS sequence"/>
</dbReference>
<reference evidence="1 2" key="1">
    <citation type="submission" date="2020-07" db="EMBL/GenBank/DDBJ databases">
        <title>Novel species isolated from subtropical streams in China.</title>
        <authorList>
            <person name="Lu H."/>
        </authorList>
    </citation>
    <scope>NUCLEOTIDE SEQUENCE [LARGE SCALE GENOMIC DNA]</scope>
    <source>
        <strain evidence="1 2">LX47W</strain>
    </source>
</reference>
<dbReference type="GO" id="GO:0006355">
    <property type="term" value="P:regulation of DNA-templated transcription"/>
    <property type="evidence" value="ECO:0007669"/>
    <property type="project" value="UniProtKB-ARBA"/>
</dbReference>